<evidence type="ECO:0000256" key="1">
    <source>
        <dbReference type="ARBA" id="ARBA00006484"/>
    </source>
</evidence>
<sequence length="243" mass="26447">MFKLVGINSLVTGGSRGIGLEISKELAKLGSNVCIVSRNGEINEKAVKELPIVCEGQKHFGMVYDLSQGIHELEPTIQKLKEMHSVKAFNIYVHSAGIIQSKLLLQTTSSDIQSIMNTNTISAMSISKSLLKDMVKERYGRIVLVSSVLAATGFPGESVYSASKSALIGFSKSLAQEMNRYNITCNLISPGYVDTDMIKHLKNSKLSNISKAEDVAKSILPLLDRDSAYNGKTVKIQGDSIVY</sequence>
<dbReference type="SUPFAM" id="SSF51735">
    <property type="entry name" value="NAD(P)-binding Rossmann-fold domains"/>
    <property type="match status" value="1"/>
</dbReference>
<dbReference type="GO" id="GO:0006633">
    <property type="term" value="P:fatty acid biosynthetic process"/>
    <property type="evidence" value="ECO:0007669"/>
    <property type="project" value="TreeGrafter"/>
</dbReference>
<dbReference type="AlphaFoldDB" id="A0A152A5K8"/>
<dbReference type="FunCoup" id="A0A152A5K8">
    <property type="interactions" value="43"/>
</dbReference>
<dbReference type="OMA" id="NRFANNC"/>
<dbReference type="InterPro" id="IPR020904">
    <property type="entry name" value="Sc_DH/Rdtase_CS"/>
</dbReference>
<evidence type="ECO:0000313" key="4">
    <source>
        <dbReference type="EMBL" id="KYR01509.1"/>
    </source>
</evidence>
<comment type="caution">
    <text evidence="4">The sequence shown here is derived from an EMBL/GenBank/DDBJ whole genome shotgun (WGS) entry which is preliminary data.</text>
</comment>
<dbReference type="GO" id="GO:0016616">
    <property type="term" value="F:oxidoreductase activity, acting on the CH-OH group of donors, NAD or NADP as acceptor"/>
    <property type="evidence" value="ECO:0007669"/>
    <property type="project" value="TreeGrafter"/>
</dbReference>
<comment type="similarity">
    <text evidence="1 3">Belongs to the short-chain dehydrogenases/reductases (SDR) family.</text>
</comment>
<dbReference type="PROSITE" id="PS00061">
    <property type="entry name" value="ADH_SHORT"/>
    <property type="match status" value="1"/>
</dbReference>
<dbReference type="InParanoid" id="A0A152A5K8"/>
<gene>
    <name evidence="4" type="ORF">DLAC_01498</name>
</gene>
<dbReference type="Pfam" id="PF00106">
    <property type="entry name" value="adh_short"/>
    <property type="match status" value="1"/>
</dbReference>
<dbReference type="CDD" id="cd05233">
    <property type="entry name" value="SDR_c"/>
    <property type="match status" value="1"/>
</dbReference>
<dbReference type="PRINTS" id="PR00081">
    <property type="entry name" value="GDHRDH"/>
</dbReference>
<dbReference type="PANTHER" id="PTHR42760">
    <property type="entry name" value="SHORT-CHAIN DEHYDROGENASES/REDUCTASES FAMILY MEMBER"/>
    <property type="match status" value="1"/>
</dbReference>
<dbReference type="InterPro" id="IPR002347">
    <property type="entry name" value="SDR_fam"/>
</dbReference>
<dbReference type="PANTHER" id="PTHR42760:SF133">
    <property type="entry name" value="3-OXOACYL-[ACYL-CARRIER-PROTEIN] REDUCTASE"/>
    <property type="match status" value="1"/>
</dbReference>
<proteinExistence type="inferred from homology"/>
<protein>
    <submittedName>
        <fullName evidence="4">Short-chain dehydrogenase/reductase (SDR) superfamily</fullName>
    </submittedName>
</protein>
<dbReference type="STRING" id="361077.A0A152A5K8"/>
<dbReference type="InterPro" id="IPR036291">
    <property type="entry name" value="NAD(P)-bd_dom_sf"/>
</dbReference>
<dbReference type="GO" id="GO:0048038">
    <property type="term" value="F:quinone binding"/>
    <property type="evidence" value="ECO:0007669"/>
    <property type="project" value="TreeGrafter"/>
</dbReference>
<reference evidence="4 5" key="1">
    <citation type="submission" date="2015-12" db="EMBL/GenBank/DDBJ databases">
        <title>Dictyostelia acquired genes for synthesis and detection of signals that induce cell-type specialization by lateral gene transfer from prokaryotes.</title>
        <authorList>
            <person name="Gloeckner G."/>
            <person name="Schaap P."/>
        </authorList>
    </citation>
    <scope>NUCLEOTIDE SEQUENCE [LARGE SCALE GENOMIC DNA]</scope>
    <source>
        <strain evidence="4 5">TK</strain>
    </source>
</reference>
<evidence type="ECO:0000256" key="2">
    <source>
        <dbReference type="ARBA" id="ARBA00023002"/>
    </source>
</evidence>
<name>A0A152A5K8_TIELA</name>
<organism evidence="4 5">
    <name type="scientific">Tieghemostelium lacteum</name>
    <name type="common">Slime mold</name>
    <name type="synonym">Dictyostelium lacteum</name>
    <dbReference type="NCBI Taxonomy" id="361077"/>
    <lineage>
        <taxon>Eukaryota</taxon>
        <taxon>Amoebozoa</taxon>
        <taxon>Evosea</taxon>
        <taxon>Eumycetozoa</taxon>
        <taxon>Dictyostelia</taxon>
        <taxon>Dictyosteliales</taxon>
        <taxon>Raperosteliaceae</taxon>
        <taxon>Tieghemostelium</taxon>
    </lineage>
</organism>
<dbReference type="PRINTS" id="PR00080">
    <property type="entry name" value="SDRFAMILY"/>
</dbReference>
<dbReference type="Proteomes" id="UP000076078">
    <property type="component" value="Unassembled WGS sequence"/>
</dbReference>
<dbReference type="Gene3D" id="3.40.50.720">
    <property type="entry name" value="NAD(P)-binding Rossmann-like Domain"/>
    <property type="match status" value="1"/>
</dbReference>
<keyword evidence="5" id="KW-1185">Reference proteome</keyword>
<evidence type="ECO:0000256" key="3">
    <source>
        <dbReference type="RuleBase" id="RU000363"/>
    </source>
</evidence>
<accession>A0A152A5K8</accession>
<dbReference type="EMBL" id="LODT01000006">
    <property type="protein sequence ID" value="KYR01509.1"/>
    <property type="molecule type" value="Genomic_DNA"/>
</dbReference>
<keyword evidence="2" id="KW-0560">Oxidoreductase</keyword>
<dbReference type="OrthoDB" id="16870at2759"/>
<evidence type="ECO:0000313" key="5">
    <source>
        <dbReference type="Proteomes" id="UP000076078"/>
    </source>
</evidence>